<dbReference type="GO" id="GO:0071985">
    <property type="term" value="P:multivesicular body sorting pathway"/>
    <property type="evidence" value="ECO:0007669"/>
    <property type="project" value="InterPro"/>
</dbReference>
<dbReference type="InterPro" id="IPR036388">
    <property type="entry name" value="WH-like_DNA-bd_sf"/>
</dbReference>
<dbReference type="GO" id="GO:0051301">
    <property type="term" value="P:cell division"/>
    <property type="evidence" value="ECO:0007669"/>
    <property type="project" value="UniProtKB-KW"/>
</dbReference>
<feature type="non-terminal residue" evidence="15">
    <location>
        <position position="1385"/>
    </location>
</feature>
<evidence type="ECO:0000256" key="9">
    <source>
        <dbReference type="ARBA" id="ARBA00022927"/>
    </source>
</evidence>
<accession>A0A1V9YJJ7</accession>
<comment type="subcellular location">
    <subcellularLocation>
        <location evidence="2">Chromosome</location>
    </subcellularLocation>
    <subcellularLocation>
        <location evidence="1">Nucleus</location>
    </subcellularLocation>
</comment>
<dbReference type="InterPro" id="IPR036390">
    <property type="entry name" value="WH_DNA-bd_sf"/>
</dbReference>
<evidence type="ECO:0000256" key="7">
    <source>
        <dbReference type="ARBA" id="ARBA00022618"/>
    </source>
</evidence>
<evidence type="ECO:0000256" key="10">
    <source>
        <dbReference type="ARBA" id="ARBA00023067"/>
    </source>
</evidence>
<dbReference type="InterPro" id="IPR011989">
    <property type="entry name" value="ARM-like"/>
</dbReference>
<dbReference type="GO" id="GO:0000796">
    <property type="term" value="C:condensin complex"/>
    <property type="evidence" value="ECO:0007669"/>
    <property type="project" value="TreeGrafter"/>
</dbReference>
<dbReference type="Pfam" id="PF12717">
    <property type="entry name" value="Cnd1"/>
    <property type="match status" value="1"/>
</dbReference>
<dbReference type="InterPro" id="IPR007673">
    <property type="entry name" value="Condensin_cplx_su1"/>
</dbReference>
<dbReference type="InterPro" id="IPR014041">
    <property type="entry name" value="ESCRT-II_cplx_Vps25-sub_N"/>
</dbReference>
<dbReference type="Pfam" id="PF12922">
    <property type="entry name" value="Cnd1_N"/>
    <property type="match status" value="1"/>
</dbReference>
<keyword evidence="10" id="KW-0226">DNA condensation</keyword>
<dbReference type="InterPro" id="IPR032682">
    <property type="entry name" value="Cnd1_C"/>
</dbReference>
<dbReference type="InterPro" id="IPR026971">
    <property type="entry name" value="CND1/NCAPD3"/>
</dbReference>
<dbReference type="InterPro" id="IPR008570">
    <property type="entry name" value="ESCRT-II_cplx_Vps25-sub"/>
</dbReference>
<dbReference type="SUPFAM" id="SSF48371">
    <property type="entry name" value="ARM repeat"/>
    <property type="match status" value="1"/>
</dbReference>
<comment type="caution">
    <text evidence="15">The sequence shown here is derived from an EMBL/GenBank/DDBJ whole genome shotgun (WGS) entry which is preliminary data.</text>
</comment>
<feature type="domain" description="Condensin complex subunit 1 C-terminal" evidence="13">
    <location>
        <begin position="1184"/>
        <end position="1343"/>
    </location>
</feature>
<dbReference type="Gene3D" id="1.10.10.570">
    <property type="entry name" value="Winged helix' DNA-binding domain. Chain C. Domain 1"/>
    <property type="match status" value="1"/>
</dbReference>
<dbReference type="GO" id="GO:0000814">
    <property type="term" value="C:ESCRT II complex"/>
    <property type="evidence" value="ECO:0007669"/>
    <property type="project" value="InterPro"/>
</dbReference>
<dbReference type="GO" id="GO:0000779">
    <property type="term" value="C:condensed chromosome, centromeric region"/>
    <property type="evidence" value="ECO:0007669"/>
    <property type="project" value="TreeGrafter"/>
</dbReference>
<dbReference type="Proteomes" id="UP000243217">
    <property type="component" value="Unassembled WGS sequence"/>
</dbReference>
<evidence type="ECO:0000256" key="6">
    <source>
        <dbReference type="ARBA" id="ARBA00022454"/>
    </source>
</evidence>
<keyword evidence="16" id="KW-1185">Reference proteome</keyword>
<keyword evidence="7" id="KW-0132">Cell division</keyword>
<dbReference type="PANTHER" id="PTHR14222:SF2">
    <property type="entry name" value="CONDENSIN COMPLEX SUBUNIT 1"/>
    <property type="match status" value="1"/>
</dbReference>
<dbReference type="GO" id="GO:0015031">
    <property type="term" value="P:protein transport"/>
    <property type="evidence" value="ECO:0007669"/>
    <property type="project" value="UniProtKB-KW"/>
</dbReference>
<dbReference type="Gene3D" id="1.25.10.10">
    <property type="entry name" value="Leucine-rich Repeat Variant"/>
    <property type="match status" value="2"/>
</dbReference>
<evidence type="ECO:0000256" key="1">
    <source>
        <dbReference type="ARBA" id="ARBA00004123"/>
    </source>
</evidence>
<dbReference type="InterPro" id="IPR024324">
    <property type="entry name" value="Condensin_cplx_su1_N"/>
</dbReference>
<gene>
    <name evidence="15" type="ORF">THRCLA_22995</name>
</gene>
<keyword evidence="12" id="KW-0131">Cell cycle</keyword>
<dbReference type="PIRSF" id="PIRSF017127">
    <property type="entry name" value="Condensin_D2"/>
    <property type="match status" value="1"/>
</dbReference>
<evidence type="ECO:0000256" key="3">
    <source>
        <dbReference type="ARBA" id="ARBA00009606"/>
    </source>
</evidence>
<dbReference type="InterPro" id="IPR016024">
    <property type="entry name" value="ARM-type_fold"/>
</dbReference>
<dbReference type="PANTHER" id="PTHR14222">
    <property type="entry name" value="CONDENSIN"/>
    <property type="match status" value="1"/>
</dbReference>
<dbReference type="SUPFAM" id="SSF46785">
    <property type="entry name" value="Winged helix' DNA-binding domain"/>
    <property type="match status" value="2"/>
</dbReference>
<dbReference type="GO" id="GO:0007076">
    <property type="term" value="P:mitotic chromosome condensation"/>
    <property type="evidence" value="ECO:0007669"/>
    <property type="project" value="InterPro"/>
</dbReference>
<evidence type="ECO:0000256" key="12">
    <source>
        <dbReference type="ARBA" id="ARBA00023306"/>
    </source>
</evidence>
<evidence type="ECO:0000256" key="4">
    <source>
        <dbReference type="ARBA" id="ARBA00009674"/>
    </source>
</evidence>
<reference evidence="15 16" key="1">
    <citation type="journal article" date="2014" name="Genome Biol. Evol.">
        <title>The secreted proteins of Achlya hypogyna and Thraustotheca clavata identify the ancestral oomycete secretome and reveal gene acquisitions by horizontal gene transfer.</title>
        <authorList>
            <person name="Misner I."/>
            <person name="Blouin N."/>
            <person name="Leonard G."/>
            <person name="Richards T.A."/>
            <person name="Lane C.E."/>
        </authorList>
    </citation>
    <scope>NUCLEOTIDE SEQUENCE [LARGE SCALE GENOMIC DNA]</scope>
    <source>
        <strain evidence="15 16">ATCC 34112</strain>
    </source>
</reference>
<comment type="similarity">
    <text evidence="3">Belongs to the CND1 (condensin subunit 1) family.</text>
</comment>
<name>A0A1V9YJJ7_9STRA</name>
<dbReference type="GO" id="GO:0005634">
    <property type="term" value="C:nucleus"/>
    <property type="evidence" value="ECO:0007669"/>
    <property type="project" value="UniProtKB-SubCell"/>
</dbReference>
<dbReference type="GO" id="GO:0042393">
    <property type="term" value="F:histone binding"/>
    <property type="evidence" value="ECO:0007669"/>
    <property type="project" value="TreeGrafter"/>
</dbReference>
<evidence type="ECO:0000256" key="2">
    <source>
        <dbReference type="ARBA" id="ARBA00004286"/>
    </source>
</evidence>
<keyword evidence="5" id="KW-0813">Transport</keyword>
<keyword evidence="9" id="KW-0653">Protein transport</keyword>
<evidence type="ECO:0000256" key="8">
    <source>
        <dbReference type="ARBA" id="ARBA00022776"/>
    </source>
</evidence>
<organism evidence="15 16">
    <name type="scientific">Thraustotheca clavata</name>
    <dbReference type="NCBI Taxonomy" id="74557"/>
    <lineage>
        <taxon>Eukaryota</taxon>
        <taxon>Sar</taxon>
        <taxon>Stramenopiles</taxon>
        <taxon>Oomycota</taxon>
        <taxon>Saprolegniomycetes</taxon>
        <taxon>Saprolegniales</taxon>
        <taxon>Achlyaceae</taxon>
        <taxon>Thraustotheca</taxon>
    </lineage>
</organism>
<feature type="domain" description="Condensin complex subunit 1 N-terminal" evidence="14">
    <location>
        <begin position="309"/>
        <end position="442"/>
    </location>
</feature>
<dbReference type="STRING" id="74557.A0A1V9YJJ7"/>
<evidence type="ECO:0000256" key="5">
    <source>
        <dbReference type="ARBA" id="ARBA00022448"/>
    </source>
</evidence>
<protein>
    <submittedName>
        <fullName evidence="15">Condensin complex subunit</fullName>
    </submittedName>
</protein>
<dbReference type="EMBL" id="JNBS01003603">
    <property type="protein sequence ID" value="OQR85904.1"/>
    <property type="molecule type" value="Genomic_DNA"/>
</dbReference>
<comment type="similarity">
    <text evidence="4">Belongs to the VPS25 family.</text>
</comment>
<keyword evidence="8" id="KW-0498">Mitosis</keyword>
<evidence type="ECO:0000259" key="13">
    <source>
        <dbReference type="Pfam" id="PF12717"/>
    </source>
</evidence>
<evidence type="ECO:0000259" key="14">
    <source>
        <dbReference type="Pfam" id="PF12922"/>
    </source>
</evidence>
<keyword evidence="6" id="KW-0158">Chromosome</keyword>
<keyword evidence="11" id="KW-0539">Nucleus</keyword>
<proteinExistence type="inferred from homology"/>
<dbReference type="OrthoDB" id="436262at2759"/>
<evidence type="ECO:0000313" key="16">
    <source>
        <dbReference type="Proteomes" id="UP000243217"/>
    </source>
</evidence>
<evidence type="ECO:0000313" key="15">
    <source>
        <dbReference type="EMBL" id="OQR85904.1"/>
    </source>
</evidence>
<sequence>MTSMEASTFTFPEHYNFPPFFTLQPIRSTREKQLMLWKSLVLDYHQALNQPIFTPNTTPIFENTQINRKLTMEARHAVVSYLVRCGNAEWEDDTHTRCRIFWKSPAEWAAEIYEYVQQHSMINNVYTIYELHAGEETQDSSFYGLENWLLRKALEILELEAKVQSIYPFHPFILYTHRLQSSTGIILKTMVSNSLQLHKKGAGSSGMSDESTYEEIASEEEADDEEVREFVVPLHTDDLELVKRDRIYVLNITEVRELDKRDQIKKLNELQRLIQSDPIGLVESEAFDVLYSFLKFVKYLEDEARVLLVLLTNSALNDIVKLTKRIKKENSRRARNALKIAAYILCQLLVKVGKLNNEQEKDIVNKKTAKTKSINWAKHFENSVDSLKRSLCEETLALWNMHLPEEEFIGLYCTAVFQLLENPVFMRSKPLKYNCFNLVAECLHRVPSVHVAVTTSLLELVFAHEHLSLLIGDLIQFLHGKHQNTKIAADLINEISKIRQRESSRDVSGTKNISVFFGHLSKLMPSVVLANLSIVLPLLDADSYFLRNSVVTAVTHILMADFIAKEKSVRLADATAEHQVDVNEMSDHEARVYDDAENDLGQVVVDSKFRPLSRNSRDTLFSVLEDRIHDINSFSRSHVLKCYKDLCERGAIPLVQLQGLPKIVVERMSDKTANVRKNSIQLLCTLLEYNPFQGNLERSYYVEQTEKIRQQITKMQEVLMQDVETSLNRRMSGLQMNEDEVAEKEAEAEQGVSKLKRLHSFFTHALEFIDIMEKEAIPFLIQLLGSSVSSDVLEAVAFFEKAHAFSFAQATKGIRGMLILVWRTDQTILEAVLRTFQKVLFYVPNTSKMLTPPQAAQTLLTLLDGCTVSDATCLEKLLSVLHAKQMIPERVINALWDLCNAESSCRTIGHAIWLLSMLTTNKTIHRPSRLLVLLEHGLGQRVQDEHDWLCVRAASLMLQRWNLRDKSGGSTTQEHIARIVVRLQSFLTMNEDTNELWFDSAQQIIEALFSVCKYPEEPCGDIIATWSSNLFPNDGPELDHASCTATELAKFVFLLGHIAIRMTVHVEKVARTVKDARSKIKPEANEQQQSMEEELGMNAEIEAEDEELVQHLTQHELVCANMLGNYGPLLVRMVANEDGVFDDEMVKETAIVALCKFMCISATFCEKNLPLIFTRLKESEQPSVRCNIVVALGDLSFRFPNLIEPWTSHIYARLRDINTNVRKNTIMVLTHLILNDMVKVKGQISEIALCLVDEEVRIKNLAKLFFHELSKRGNNPIYNMLPDTIGRLSTSDLPEASFRDIMKFLMGFIQKERQNESLVDKLCQRFVTTTDVKQWRDLAFCLSNLSFNEKALKKLIEHRKTFKQCLVDDAVYESFEAIVTKVYII</sequence>
<dbReference type="Gene3D" id="1.10.10.10">
    <property type="entry name" value="Winged helix-like DNA-binding domain superfamily/Winged helix DNA-binding domain"/>
    <property type="match status" value="1"/>
</dbReference>
<dbReference type="GO" id="GO:0010032">
    <property type="term" value="P:meiotic chromosome condensation"/>
    <property type="evidence" value="ECO:0007669"/>
    <property type="project" value="TreeGrafter"/>
</dbReference>
<evidence type="ECO:0000256" key="11">
    <source>
        <dbReference type="ARBA" id="ARBA00023242"/>
    </source>
</evidence>
<dbReference type="Pfam" id="PF05871">
    <property type="entry name" value="ESCRT-II"/>
    <property type="match status" value="1"/>
</dbReference>